<feature type="transmembrane region" description="Helical" evidence="8">
    <location>
        <begin position="12"/>
        <end position="30"/>
    </location>
</feature>
<dbReference type="OrthoDB" id="5659754at2"/>
<dbReference type="GO" id="GO:0016758">
    <property type="term" value="F:hexosyltransferase activity"/>
    <property type="evidence" value="ECO:0007669"/>
    <property type="project" value="InterPro"/>
</dbReference>
<evidence type="ECO:0000256" key="4">
    <source>
        <dbReference type="ARBA" id="ARBA00022692"/>
    </source>
</evidence>
<evidence type="ECO:0000256" key="3">
    <source>
        <dbReference type="ARBA" id="ARBA00022679"/>
    </source>
</evidence>
<dbReference type="AlphaFoldDB" id="A0A0W1AMJ9"/>
<reference evidence="9 10" key="1">
    <citation type="submission" date="2015-11" db="EMBL/GenBank/DDBJ databases">
        <title>Genomic analysis of 38 Legionella species identifies large and diverse effector repertoires.</title>
        <authorList>
            <person name="Burstein D."/>
            <person name="Amaro F."/>
            <person name="Zusman T."/>
            <person name="Lifshitz Z."/>
            <person name="Cohen O."/>
            <person name="Gilbert J.A."/>
            <person name="Pupko T."/>
            <person name="Shuman H.A."/>
            <person name="Segal G."/>
        </authorList>
    </citation>
    <scope>NUCLEOTIDE SEQUENCE [LARGE SCALE GENOMIC DNA]</scope>
    <source>
        <strain evidence="9 10">ATCC 51914</strain>
    </source>
</reference>
<feature type="transmembrane region" description="Helical" evidence="8">
    <location>
        <begin position="233"/>
        <end position="255"/>
    </location>
</feature>
<dbReference type="RefSeq" id="WP_083500016.1">
    <property type="nucleotide sequence ID" value="NZ_CAAAIQ010000018.1"/>
</dbReference>
<comment type="similarity">
    <text evidence="7">Belongs to the glycosyltransferase 87 family.</text>
</comment>
<comment type="subcellular location">
    <subcellularLocation>
        <location evidence="1">Cell membrane</location>
        <topology evidence="1">Multi-pass membrane protein</topology>
    </subcellularLocation>
</comment>
<feature type="transmembrane region" description="Helical" evidence="8">
    <location>
        <begin position="125"/>
        <end position="141"/>
    </location>
</feature>
<evidence type="ECO:0000313" key="9">
    <source>
        <dbReference type="EMBL" id="KTD82570.1"/>
    </source>
</evidence>
<organism evidence="9 10">
    <name type="scientific">Legionella waltersii</name>
    <dbReference type="NCBI Taxonomy" id="66969"/>
    <lineage>
        <taxon>Bacteria</taxon>
        <taxon>Pseudomonadati</taxon>
        <taxon>Pseudomonadota</taxon>
        <taxon>Gammaproteobacteria</taxon>
        <taxon>Legionellales</taxon>
        <taxon>Legionellaceae</taxon>
        <taxon>Legionella</taxon>
    </lineage>
</organism>
<evidence type="ECO:0000256" key="7">
    <source>
        <dbReference type="ARBA" id="ARBA00024033"/>
    </source>
</evidence>
<feature type="transmembrane region" description="Helical" evidence="8">
    <location>
        <begin position="407"/>
        <end position="430"/>
    </location>
</feature>
<evidence type="ECO:0000256" key="2">
    <source>
        <dbReference type="ARBA" id="ARBA00022475"/>
    </source>
</evidence>
<evidence type="ECO:0000256" key="1">
    <source>
        <dbReference type="ARBA" id="ARBA00004651"/>
    </source>
</evidence>
<evidence type="ECO:0008006" key="11">
    <source>
        <dbReference type="Google" id="ProtNLM"/>
    </source>
</evidence>
<dbReference type="PATRIC" id="fig|66969.6.peg.536"/>
<evidence type="ECO:0000256" key="6">
    <source>
        <dbReference type="ARBA" id="ARBA00023136"/>
    </source>
</evidence>
<sequence length="436" mass="50691">MDSHFNYFYVRTFVFIVTVCVYCYLFYGIFSCEYLSDFTSFYASSVAARHGNNPYLSLVVKYSQLVRHTTININPPIIYILFYPLTFCSYTAALWIWMTTSLVMTLFGGWFAFRVAFSKDYLKKYWLGLFLVYLLLFHNLLDIFLNQLGGLIMLFISLGYYYYLKKSDYIAGLLWGFIIALKLFPGLLFFFVLKENRKTVLATMLLTILCCFLLPLFVYGSKIYTQFFQVLTGVYWYHFSWNASLLGFLHAIFFWLDEVNWIAPTYIVLSLIYLIVYLWLIRPSKDDDVVNHQAFCLTLLLMIILSPLGWSYYFPLLLIPVALLWASCMNEQEPLSISATIWLCSLFCLNYPLSRYADNKPMEYHGISTMIPINFIGLAILFGLVAVSKPKLKSYSHVHFDDSKNKFVLFTALIIAFTFSVRSIGISIFLTKICGL</sequence>
<protein>
    <recommendedName>
        <fullName evidence="11">DUF2029 domain-containing protein</fullName>
    </recommendedName>
</protein>
<name>A0A0W1AMJ9_9GAMM</name>
<keyword evidence="3" id="KW-0808">Transferase</keyword>
<keyword evidence="10" id="KW-1185">Reference proteome</keyword>
<accession>A0A0W1AMJ9</accession>
<evidence type="ECO:0000256" key="8">
    <source>
        <dbReference type="SAM" id="Phobius"/>
    </source>
</evidence>
<feature type="transmembrane region" description="Helical" evidence="8">
    <location>
        <begin position="171"/>
        <end position="193"/>
    </location>
</feature>
<keyword evidence="4 8" id="KW-0812">Transmembrane</keyword>
<comment type="caution">
    <text evidence="9">The sequence shown here is derived from an EMBL/GenBank/DDBJ whole genome shotgun (WGS) entry which is preliminary data.</text>
</comment>
<feature type="transmembrane region" description="Helical" evidence="8">
    <location>
        <begin position="293"/>
        <end position="314"/>
    </location>
</feature>
<feature type="transmembrane region" description="Helical" evidence="8">
    <location>
        <begin position="334"/>
        <end position="353"/>
    </location>
</feature>
<proteinExistence type="inferred from homology"/>
<feature type="transmembrane region" description="Helical" evidence="8">
    <location>
        <begin position="261"/>
        <end position="281"/>
    </location>
</feature>
<dbReference type="STRING" id="66969.Lwal_0499"/>
<dbReference type="Proteomes" id="UP000054729">
    <property type="component" value="Unassembled WGS sequence"/>
</dbReference>
<dbReference type="GO" id="GO:0005886">
    <property type="term" value="C:plasma membrane"/>
    <property type="evidence" value="ECO:0007669"/>
    <property type="project" value="UniProtKB-SubCell"/>
</dbReference>
<gene>
    <name evidence="9" type="ORF">Lwal_0499</name>
</gene>
<feature type="transmembrane region" description="Helical" evidence="8">
    <location>
        <begin position="147"/>
        <end position="164"/>
    </location>
</feature>
<dbReference type="EMBL" id="LNZB01000009">
    <property type="protein sequence ID" value="KTD82570.1"/>
    <property type="molecule type" value="Genomic_DNA"/>
</dbReference>
<feature type="transmembrane region" description="Helical" evidence="8">
    <location>
        <begin position="92"/>
        <end position="113"/>
    </location>
</feature>
<feature type="transmembrane region" description="Helical" evidence="8">
    <location>
        <begin position="365"/>
        <end position="387"/>
    </location>
</feature>
<dbReference type="InterPro" id="IPR018584">
    <property type="entry name" value="GT87"/>
</dbReference>
<evidence type="ECO:0000256" key="5">
    <source>
        <dbReference type="ARBA" id="ARBA00022989"/>
    </source>
</evidence>
<keyword evidence="2" id="KW-1003">Cell membrane</keyword>
<feature type="transmembrane region" description="Helical" evidence="8">
    <location>
        <begin position="199"/>
        <end position="221"/>
    </location>
</feature>
<dbReference type="Pfam" id="PF09594">
    <property type="entry name" value="GT87"/>
    <property type="match status" value="1"/>
</dbReference>
<keyword evidence="5 8" id="KW-1133">Transmembrane helix</keyword>
<keyword evidence="6 8" id="KW-0472">Membrane</keyword>
<evidence type="ECO:0000313" key="10">
    <source>
        <dbReference type="Proteomes" id="UP000054729"/>
    </source>
</evidence>